<dbReference type="AlphaFoldDB" id="A0A150RYD5"/>
<proteinExistence type="predicted"/>
<dbReference type="EMBL" id="JEMC01002784">
    <property type="protein sequence ID" value="KYF85242.1"/>
    <property type="molecule type" value="Genomic_DNA"/>
</dbReference>
<comment type="caution">
    <text evidence="1">The sequence shown here is derived from an EMBL/GenBank/DDBJ whole genome shotgun (WGS) entry which is preliminary data.</text>
</comment>
<sequence>MSRGRRLALAALVALACGGCGEVDEIVVAISTDLAVPKDFDVLQVQVDGKFNYAYRRLGASDAEARFPATIGFFSSDAGGEAITIKVAARTNGEVQGDTGPVRIVREVVTRIPKDRVALLTVPLDFLCDGSGRGAGIDVESTCGDGMTCVAGACVPSEIDSSTLPDYSSRDVYGGGDGECFDVTVCFAEATPAEVDTAGCTIAGDGAGPRNVALETAGRDGICDGDEDDEDRRCLVALNADSDNGFQVEADGRIQLPPKVCEQISQKKIAAVLTAPATDCVQKTAGLPTCGPWLASGSKEP</sequence>
<protein>
    <submittedName>
        <fullName evidence="1">Uncharacterized protein</fullName>
    </submittedName>
</protein>
<dbReference type="PROSITE" id="PS51257">
    <property type="entry name" value="PROKAR_LIPOPROTEIN"/>
    <property type="match status" value="1"/>
</dbReference>
<organism evidence="1 2">
    <name type="scientific">Sorangium cellulosum</name>
    <name type="common">Polyangium cellulosum</name>
    <dbReference type="NCBI Taxonomy" id="56"/>
    <lineage>
        <taxon>Bacteria</taxon>
        <taxon>Pseudomonadati</taxon>
        <taxon>Myxococcota</taxon>
        <taxon>Polyangia</taxon>
        <taxon>Polyangiales</taxon>
        <taxon>Polyangiaceae</taxon>
        <taxon>Sorangium</taxon>
    </lineage>
</organism>
<gene>
    <name evidence="1" type="ORF">BE18_32100</name>
</gene>
<name>A0A150RYD5_SORCE</name>
<evidence type="ECO:0000313" key="1">
    <source>
        <dbReference type="EMBL" id="KYF85242.1"/>
    </source>
</evidence>
<accession>A0A150RYD5</accession>
<dbReference type="Proteomes" id="UP000075515">
    <property type="component" value="Unassembled WGS sequence"/>
</dbReference>
<reference evidence="1 2" key="1">
    <citation type="submission" date="2014-02" db="EMBL/GenBank/DDBJ databases">
        <title>The small core and large imbalanced accessory genome model reveals a collaborative survival strategy of Sorangium cellulosum strains in nature.</title>
        <authorList>
            <person name="Han K."/>
            <person name="Peng R."/>
            <person name="Blom J."/>
            <person name="Li Y.-Z."/>
        </authorList>
    </citation>
    <scope>NUCLEOTIDE SEQUENCE [LARGE SCALE GENOMIC DNA]</scope>
    <source>
        <strain evidence="1 2">So0149</strain>
    </source>
</reference>
<evidence type="ECO:0000313" key="2">
    <source>
        <dbReference type="Proteomes" id="UP000075515"/>
    </source>
</evidence>